<evidence type="ECO:0000313" key="2">
    <source>
        <dbReference type="Proteomes" id="UP000009168"/>
    </source>
</evidence>
<sequence length="113" mass="13151">MEYSRQIKGNTFIVYQEDQRENSLSPSQKRHTHTHTFIRQLTITQRHKLIIIVSLMYEGKRYVSVIQSVSMHRLTTDLDPRELDKKGVPFSPGNRLQIPIDELEGKSFLGPSL</sequence>
<accession>W7X2N1</accession>
<evidence type="ECO:0000313" key="1">
    <source>
        <dbReference type="EMBL" id="EWS73525.1"/>
    </source>
</evidence>
<keyword evidence="2" id="KW-1185">Reference proteome</keyword>
<reference evidence="2" key="1">
    <citation type="journal article" date="2006" name="PLoS Biol.">
        <title>Macronuclear genome sequence of the ciliate Tetrahymena thermophila, a model eukaryote.</title>
        <authorList>
            <person name="Eisen J.A."/>
            <person name="Coyne R.S."/>
            <person name="Wu M."/>
            <person name="Wu D."/>
            <person name="Thiagarajan M."/>
            <person name="Wortman J.R."/>
            <person name="Badger J.H."/>
            <person name="Ren Q."/>
            <person name="Amedeo P."/>
            <person name="Jones K.M."/>
            <person name="Tallon L.J."/>
            <person name="Delcher A.L."/>
            <person name="Salzberg S.L."/>
            <person name="Silva J.C."/>
            <person name="Haas B.J."/>
            <person name="Majoros W.H."/>
            <person name="Farzad M."/>
            <person name="Carlton J.M."/>
            <person name="Smith R.K. Jr."/>
            <person name="Garg J."/>
            <person name="Pearlman R.E."/>
            <person name="Karrer K.M."/>
            <person name="Sun L."/>
            <person name="Manning G."/>
            <person name="Elde N.C."/>
            <person name="Turkewitz A.P."/>
            <person name="Asai D.J."/>
            <person name="Wilkes D.E."/>
            <person name="Wang Y."/>
            <person name="Cai H."/>
            <person name="Collins K."/>
            <person name="Stewart B.A."/>
            <person name="Lee S.R."/>
            <person name="Wilamowska K."/>
            <person name="Weinberg Z."/>
            <person name="Ruzzo W.L."/>
            <person name="Wloga D."/>
            <person name="Gaertig J."/>
            <person name="Frankel J."/>
            <person name="Tsao C.-C."/>
            <person name="Gorovsky M.A."/>
            <person name="Keeling P.J."/>
            <person name="Waller R.F."/>
            <person name="Patron N.J."/>
            <person name="Cherry J.M."/>
            <person name="Stover N.A."/>
            <person name="Krieger C.J."/>
            <person name="del Toro C."/>
            <person name="Ryder H.F."/>
            <person name="Williamson S.C."/>
            <person name="Barbeau R.A."/>
            <person name="Hamilton E.P."/>
            <person name="Orias E."/>
        </authorList>
    </citation>
    <scope>NUCLEOTIDE SEQUENCE [LARGE SCALE GENOMIC DNA]</scope>
    <source>
        <strain evidence="2">SB210</strain>
    </source>
</reference>
<dbReference type="EMBL" id="GG662640">
    <property type="protein sequence ID" value="EWS73525.1"/>
    <property type="molecule type" value="Genomic_DNA"/>
</dbReference>
<dbReference type="RefSeq" id="XP_012653950.1">
    <property type="nucleotide sequence ID" value="XM_012798496.1"/>
</dbReference>
<dbReference type="Proteomes" id="UP000009168">
    <property type="component" value="Unassembled WGS sequence"/>
</dbReference>
<gene>
    <name evidence="1" type="ORF">TTHERM_001122829</name>
</gene>
<dbReference type="AlphaFoldDB" id="W7X2N1"/>
<protein>
    <submittedName>
        <fullName evidence="1">Uncharacterized protein</fullName>
    </submittedName>
</protein>
<dbReference type="GeneID" id="24441757"/>
<organism evidence="1 2">
    <name type="scientific">Tetrahymena thermophila (strain SB210)</name>
    <dbReference type="NCBI Taxonomy" id="312017"/>
    <lineage>
        <taxon>Eukaryota</taxon>
        <taxon>Sar</taxon>
        <taxon>Alveolata</taxon>
        <taxon>Ciliophora</taxon>
        <taxon>Intramacronucleata</taxon>
        <taxon>Oligohymenophorea</taxon>
        <taxon>Hymenostomatida</taxon>
        <taxon>Tetrahymenina</taxon>
        <taxon>Tetrahymenidae</taxon>
        <taxon>Tetrahymena</taxon>
    </lineage>
</organism>
<proteinExistence type="predicted"/>
<name>W7X2N1_TETTS</name>
<dbReference type="InParanoid" id="W7X2N1"/>
<dbReference type="KEGG" id="tet:TTHERM_001122829"/>